<dbReference type="InterPro" id="IPR036179">
    <property type="entry name" value="Ig-like_dom_sf"/>
</dbReference>
<gene>
    <name evidence="2" type="ORF">DILT_LOCUS14371</name>
</gene>
<keyword evidence="3" id="KW-1185">Reference proteome</keyword>
<dbReference type="Proteomes" id="UP000281553">
    <property type="component" value="Unassembled WGS sequence"/>
</dbReference>
<dbReference type="SUPFAM" id="SSF48726">
    <property type="entry name" value="Immunoglobulin"/>
    <property type="match status" value="1"/>
</dbReference>
<feature type="chain" id="PRO_5018122227" evidence="1">
    <location>
        <begin position="17"/>
        <end position="268"/>
    </location>
</feature>
<name>A0A3P7M3Z9_DIBLA</name>
<keyword evidence="1" id="KW-0732">Signal</keyword>
<dbReference type="OrthoDB" id="6246318at2759"/>
<evidence type="ECO:0000256" key="1">
    <source>
        <dbReference type="SAM" id="SignalP"/>
    </source>
</evidence>
<sequence>MRLLCLLLLWTSVLYAKEDEEKKFSLHKLFTEFKQYRTTFFYQHIFAIGRPVKLPCFQKGHGPKQGVHTYNWTHQGYLISDTSAFISAHLDSDGNLLISQILARKLTIWCTTLSGSLKALKPQNFAHRIDFYDPTFRQTLLAIDLKVNINQTERSNFAAFAFGQQFNCQVRSSEEPGPIPEKNEETEVAPQKRIMLQTVRDACSKSVDCIGVSLDFFRCSIDIDQLKALYSFDLSLLLTNDFGSILLADSKVSNVHEQNAEVGIPRLF</sequence>
<reference evidence="2 3" key="1">
    <citation type="submission" date="2018-11" db="EMBL/GenBank/DDBJ databases">
        <authorList>
            <consortium name="Pathogen Informatics"/>
        </authorList>
    </citation>
    <scope>NUCLEOTIDE SEQUENCE [LARGE SCALE GENOMIC DNA]</scope>
</reference>
<evidence type="ECO:0000313" key="3">
    <source>
        <dbReference type="Proteomes" id="UP000281553"/>
    </source>
</evidence>
<organism evidence="2 3">
    <name type="scientific">Dibothriocephalus latus</name>
    <name type="common">Fish tapeworm</name>
    <name type="synonym">Diphyllobothrium latum</name>
    <dbReference type="NCBI Taxonomy" id="60516"/>
    <lineage>
        <taxon>Eukaryota</taxon>
        <taxon>Metazoa</taxon>
        <taxon>Spiralia</taxon>
        <taxon>Lophotrochozoa</taxon>
        <taxon>Platyhelminthes</taxon>
        <taxon>Cestoda</taxon>
        <taxon>Eucestoda</taxon>
        <taxon>Diphyllobothriidea</taxon>
        <taxon>Diphyllobothriidae</taxon>
        <taxon>Dibothriocephalus</taxon>
    </lineage>
</organism>
<dbReference type="AlphaFoldDB" id="A0A3P7M3Z9"/>
<proteinExistence type="predicted"/>
<protein>
    <submittedName>
        <fullName evidence="2">Uncharacterized protein</fullName>
    </submittedName>
</protein>
<evidence type="ECO:0000313" key="2">
    <source>
        <dbReference type="EMBL" id="VDN24074.1"/>
    </source>
</evidence>
<feature type="signal peptide" evidence="1">
    <location>
        <begin position="1"/>
        <end position="16"/>
    </location>
</feature>
<dbReference type="EMBL" id="UYRU01073965">
    <property type="protein sequence ID" value="VDN24074.1"/>
    <property type="molecule type" value="Genomic_DNA"/>
</dbReference>
<accession>A0A3P7M3Z9</accession>